<evidence type="ECO:0000313" key="3">
    <source>
        <dbReference type="EMBL" id="MFC3226339.1"/>
    </source>
</evidence>
<gene>
    <name evidence="3" type="ORF">ACFOGJ_03815</name>
</gene>
<dbReference type="PANTHER" id="PTHR11941:SF171">
    <property type="entry name" value="SD19268P"/>
    <property type="match status" value="1"/>
</dbReference>
<dbReference type="SUPFAM" id="SSF52096">
    <property type="entry name" value="ClpP/crotonase"/>
    <property type="match status" value="1"/>
</dbReference>
<dbReference type="InterPro" id="IPR001753">
    <property type="entry name" value="Enoyl-CoA_hydra/iso"/>
</dbReference>
<dbReference type="EMBL" id="JBHRTR010000010">
    <property type="protein sequence ID" value="MFC3226339.1"/>
    <property type="molecule type" value="Genomic_DNA"/>
</dbReference>
<keyword evidence="4" id="KW-1185">Reference proteome</keyword>
<dbReference type="CDD" id="cd06558">
    <property type="entry name" value="crotonase-like"/>
    <property type="match status" value="1"/>
</dbReference>
<dbReference type="NCBIfam" id="NF004795">
    <property type="entry name" value="PRK06143.1"/>
    <property type="match status" value="1"/>
</dbReference>
<feature type="region of interest" description="Disordered" evidence="2">
    <location>
        <begin position="1"/>
        <end position="35"/>
    </location>
</feature>
<dbReference type="RefSeq" id="WP_379898259.1">
    <property type="nucleotide sequence ID" value="NZ_JBHRTR010000010.1"/>
</dbReference>
<evidence type="ECO:0000313" key="4">
    <source>
        <dbReference type="Proteomes" id="UP001595528"/>
    </source>
</evidence>
<comment type="similarity">
    <text evidence="1">Belongs to the enoyl-CoA hydratase/isomerase family.</text>
</comment>
<accession>A0ABV7KVK5</accession>
<reference evidence="4" key="1">
    <citation type="journal article" date="2019" name="Int. J. Syst. Evol. Microbiol.">
        <title>The Global Catalogue of Microorganisms (GCM) 10K type strain sequencing project: providing services to taxonomists for standard genome sequencing and annotation.</title>
        <authorList>
            <consortium name="The Broad Institute Genomics Platform"/>
            <consortium name="The Broad Institute Genome Sequencing Center for Infectious Disease"/>
            <person name="Wu L."/>
            <person name="Ma J."/>
        </authorList>
    </citation>
    <scope>NUCLEOTIDE SEQUENCE [LARGE SCALE GENOMIC DNA]</scope>
    <source>
        <strain evidence="4">KCTC 42964</strain>
    </source>
</reference>
<dbReference type="InterPro" id="IPR029045">
    <property type="entry name" value="ClpP/crotonase-like_dom_sf"/>
</dbReference>
<dbReference type="Proteomes" id="UP001595528">
    <property type="component" value="Unassembled WGS sequence"/>
</dbReference>
<name>A0ABV7KVK5_9PROT</name>
<sequence length="287" mass="29745">MTVAAGMREERNDGGDAMTAGARAEGDADGAVQVAPDPARPGVVRVTIDRARKLNAVNGLLAARLRDAFRGLSDDTELRCVVLAGAGKAFIGGADLSEMAQLDAAGARAFITGLHEVCAAIRACPVPVVAAIGGHCLGGGLEIAASCDLRIAAEDAVFGMPEVRVGIPSVIEAALLPRLIGWGRTQDILLTGRTFGAREALDWGFLSAVAPKDGLAAAVGARVDDILRGGPAAIRLQKRLLSRWEELALADGIEAGIDCFADAYSGGPEPQRMMGEALAEMAARRRR</sequence>
<dbReference type="Gene3D" id="3.90.226.10">
    <property type="entry name" value="2-enoyl-CoA Hydratase, Chain A, domain 1"/>
    <property type="match status" value="1"/>
</dbReference>
<comment type="caution">
    <text evidence="3">The sequence shown here is derived from an EMBL/GenBank/DDBJ whole genome shotgun (WGS) entry which is preliminary data.</text>
</comment>
<dbReference type="Pfam" id="PF00378">
    <property type="entry name" value="ECH_1"/>
    <property type="match status" value="1"/>
</dbReference>
<organism evidence="3 4">
    <name type="scientific">Marinibaculum pumilum</name>
    <dbReference type="NCBI Taxonomy" id="1766165"/>
    <lineage>
        <taxon>Bacteria</taxon>
        <taxon>Pseudomonadati</taxon>
        <taxon>Pseudomonadota</taxon>
        <taxon>Alphaproteobacteria</taxon>
        <taxon>Rhodospirillales</taxon>
        <taxon>Rhodospirillaceae</taxon>
        <taxon>Marinibaculum</taxon>
    </lineage>
</organism>
<proteinExistence type="inferred from homology"/>
<evidence type="ECO:0000256" key="2">
    <source>
        <dbReference type="SAM" id="MobiDB-lite"/>
    </source>
</evidence>
<evidence type="ECO:0000256" key="1">
    <source>
        <dbReference type="ARBA" id="ARBA00005254"/>
    </source>
</evidence>
<dbReference type="PANTHER" id="PTHR11941">
    <property type="entry name" value="ENOYL-COA HYDRATASE-RELATED"/>
    <property type="match status" value="1"/>
</dbReference>
<protein>
    <submittedName>
        <fullName evidence="3">Enoyl-CoA hydratase</fullName>
    </submittedName>
</protein>